<evidence type="ECO:0000313" key="2">
    <source>
        <dbReference type="EnsemblPlants" id="OB0137G10010.1"/>
    </source>
</evidence>
<evidence type="ECO:0000256" key="1">
    <source>
        <dbReference type="SAM" id="MobiDB-lite"/>
    </source>
</evidence>
<name>J3KVB2_ORYBR</name>
<sequence>MQQRAHLLRADVLVRLEPLGAEELGEAHLARLAPVRAVGRPRDVAVVVGGVLAGGGLGPVGEHHVVRLEEELGHLDRRADDDGEGPEPERHDRAVALGELVDGTVRERAHQVEVADDWPWLRPRREVVHAAATAEHRFQEQHGGEHDADEGRPWRQHQLHQ</sequence>
<evidence type="ECO:0000313" key="3">
    <source>
        <dbReference type="Proteomes" id="UP000006038"/>
    </source>
</evidence>
<reference evidence="2" key="1">
    <citation type="submission" date="2015-06" db="UniProtKB">
        <authorList>
            <consortium name="EnsemblPlants"/>
        </authorList>
    </citation>
    <scope>IDENTIFICATION</scope>
</reference>
<feature type="compositionally biased region" description="Basic and acidic residues" evidence="1">
    <location>
        <begin position="131"/>
        <end position="153"/>
    </location>
</feature>
<proteinExistence type="predicted"/>
<keyword evidence="3" id="KW-1185">Reference proteome</keyword>
<dbReference type="Gramene" id="OB0137G10010.1">
    <property type="protein sequence ID" value="OB0137G10010.1"/>
    <property type="gene ID" value="OB0137G10010"/>
</dbReference>
<feature type="region of interest" description="Disordered" evidence="1">
    <location>
        <begin position="131"/>
        <end position="161"/>
    </location>
</feature>
<feature type="region of interest" description="Disordered" evidence="1">
    <location>
        <begin position="72"/>
        <end position="92"/>
    </location>
</feature>
<dbReference type="HOGENOM" id="CLU_1646323_0_0_1"/>
<dbReference type="AlphaFoldDB" id="J3KVB2"/>
<organism evidence="2">
    <name type="scientific">Oryza brachyantha</name>
    <name type="common">malo sina</name>
    <dbReference type="NCBI Taxonomy" id="4533"/>
    <lineage>
        <taxon>Eukaryota</taxon>
        <taxon>Viridiplantae</taxon>
        <taxon>Streptophyta</taxon>
        <taxon>Embryophyta</taxon>
        <taxon>Tracheophyta</taxon>
        <taxon>Spermatophyta</taxon>
        <taxon>Magnoliopsida</taxon>
        <taxon>Liliopsida</taxon>
        <taxon>Poales</taxon>
        <taxon>Poaceae</taxon>
        <taxon>BOP clade</taxon>
        <taxon>Oryzoideae</taxon>
        <taxon>Oryzeae</taxon>
        <taxon>Oryzinae</taxon>
        <taxon>Oryza</taxon>
    </lineage>
</organism>
<protein>
    <submittedName>
        <fullName evidence="2">Uncharacterized protein</fullName>
    </submittedName>
</protein>
<dbReference type="Proteomes" id="UP000006038">
    <property type="component" value="Unassembled WGS sequence"/>
</dbReference>
<dbReference type="EnsemblPlants" id="OB0137G10010.1">
    <property type="protein sequence ID" value="OB0137G10010.1"/>
    <property type="gene ID" value="OB0137G10010"/>
</dbReference>
<accession>J3KVB2</accession>